<dbReference type="AlphaFoldDB" id="A0A5B0B2M3"/>
<dbReference type="RefSeq" id="WP_149512239.1">
    <property type="nucleotide sequence ID" value="NZ_VDFC01000040.1"/>
</dbReference>
<dbReference type="OrthoDB" id="4262298at2"/>
<reference evidence="2 3" key="1">
    <citation type="submission" date="2019-05" db="EMBL/GenBank/DDBJ databases">
        <authorList>
            <person name="Hariharan J."/>
            <person name="Choudoir M.J."/>
            <person name="Diebold P."/>
            <person name="Panke-Buisse K."/>
            <person name="Buckley D.H."/>
        </authorList>
    </citation>
    <scope>NUCLEOTIDE SEQUENCE [LARGE SCALE GENOMIC DNA]</scope>
    <source>
        <strain evidence="2 3">SUN51</strain>
    </source>
</reference>
<accession>A0A5B0B2M3</accession>
<dbReference type="EMBL" id="VDFC01000040">
    <property type="protein sequence ID" value="KAA0935861.1"/>
    <property type="molecule type" value="Genomic_DNA"/>
</dbReference>
<proteinExistence type="predicted"/>
<dbReference type="Proteomes" id="UP000324965">
    <property type="component" value="Unassembled WGS sequence"/>
</dbReference>
<organism evidence="2 3">
    <name type="scientific">Streptomyces apricus</name>
    <dbReference type="NCBI Taxonomy" id="1828112"/>
    <lineage>
        <taxon>Bacteria</taxon>
        <taxon>Bacillati</taxon>
        <taxon>Actinomycetota</taxon>
        <taxon>Actinomycetes</taxon>
        <taxon>Kitasatosporales</taxon>
        <taxon>Streptomycetaceae</taxon>
        <taxon>Streptomyces</taxon>
    </lineage>
</organism>
<feature type="compositionally biased region" description="Basic and acidic residues" evidence="1">
    <location>
        <begin position="74"/>
        <end position="85"/>
    </location>
</feature>
<evidence type="ECO:0000313" key="2">
    <source>
        <dbReference type="EMBL" id="KAA0935861.1"/>
    </source>
</evidence>
<keyword evidence="3" id="KW-1185">Reference proteome</keyword>
<name>A0A5B0B2M3_9ACTN</name>
<protein>
    <submittedName>
        <fullName evidence="2">Uncharacterized protein</fullName>
    </submittedName>
</protein>
<feature type="region of interest" description="Disordered" evidence="1">
    <location>
        <begin position="1"/>
        <end position="96"/>
    </location>
</feature>
<comment type="caution">
    <text evidence="2">The sequence shown here is derived from an EMBL/GenBank/DDBJ whole genome shotgun (WGS) entry which is preliminary data.</text>
</comment>
<evidence type="ECO:0000256" key="1">
    <source>
        <dbReference type="SAM" id="MobiDB-lite"/>
    </source>
</evidence>
<evidence type="ECO:0000313" key="3">
    <source>
        <dbReference type="Proteomes" id="UP000324965"/>
    </source>
</evidence>
<sequence>MPDALPEQPEWLEGPAGLSWDTPPDTRYGRSGRPVAPPPMGERADPPGADTTPPSVGRGARREADGRTAVAPGAREEPEDPRTPEASRPPGVPEPPYVMPPQHYYALIVERIGVLAAQGCNAPAIARELGCEGYTMAPGRSDPISLTTVRRLLRENTSAARRTPPAVLRESLAADEWWLRELAAELSMPSITLYGWARRGWVTVVRKESRPPYRLVLHADPAEAERLRALRLHAAAAAAAASARGDVPMLRRPRGDALTR</sequence>
<gene>
    <name evidence="2" type="ORF">FGF04_17935</name>
</gene>